<dbReference type="Proteomes" id="UP000194003">
    <property type="component" value="Unassembled WGS sequence"/>
</dbReference>
<dbReference type="InterPro" id="IPR014013">
    <property type="entry name" value="Helic_SF1/SF2_ATP-bd_DinG/Rad3"/>
</dbReference>
<dbReference type="Gene3D" id="3.40.50.300">
    <property type="entry name" value="P-loop containing nucleotide triphosphate hydrolases"/>
    <property type="match status" value="2"/>
</dbReference>
<dbReference type="PANTHER" id="PTHR11472">
    <property type="entry name" value="DNA REPAIR DEAD HELICASE RAD3/XP-D SUBFAMILY MEMBER"/>
    <property type="match status" value="1"/>
</dbReference>
<dbReference type="AlphaFoldDB" id="A0A1Y2K3W2"/>
<organism evidence="9 10">
    <name type="scientific">Magnetofaba australis IT-1</name>
    <dbReference type="NCBI Taxonomy" id="1434232"/>
    <lineage>
        <taxon>Bacteria</taxon>
        <taxon>Pseudomonadati</taxon>
        <taxon>Pseudomonadota</taxon>
        <taxon>Magnetococcia</taxon>
        <taxon>Magnetococcales</taxon>
        <taxon>Magnetococcaceae</taxon>
        <taxon>Magnetofaba</taxon>
    </lineage>
</organism>
<accession>A0A1Y2K3W2</accession>
<evidence type="ECO:0000256" key="5">
    <source>
        <dbReference type="ARBA" id="ARBA00022840"/>
    </source>
</evidence>
<dbReference type="GO" id="GO:0003676">
    <property type="term" value="F:nucleic acid binding"/>
    <property type="evidence" value="ECO:0007669"/>
    <property type="project" value="InterPro"/>
</dbReference>
<reference evidence="9 10" key="1">
    <citation type="journal article" date="2016" name="BMC Genomics">
        <title>Combined genomic and structural analyses of a cultured magnetotactic bacterium reveals its niche adaptation to a dynamic environment.</title>
        <authorList>
            <person name="Araujo A.C."/>
            <person name="Morillo V."/>
            <person name="Cypriano J."/>
            <person name="Teixeira L.C."/>
            <person name="Leao P."/>
            <person name="Lyra S."/>
            <person name="Almeida L.G."/>
            <person name="Bazylinski D.A."/>
            <person name="Vasconcellos A.T."/>
            <person name="Abreu F."/>
            <person name="Lins U."/>
        </authorList>
    </citation>
    <scope>NUCLEOTIDE SEQUENCE [LARGE SCALE GENOMIC DNA]</scope>
    <source>
        <strain evidence="9 10">IT-1</strain>
    </source>
</reference>
<dbReference type="GO" id="GO:0051539">
    <property type="term" value="F:4 iron, 4 sulfur cluster binding"/>
    <property type="evidence" value="ECO:0007669"/>
    <property type="project" value="UniProtKB-KW"/>
</dbReference>
<dbReference type="InterPro" id="IPR006554">
    <property type="entry name" value="Helicase-like_DEXD_c2"/>
</dbReference>
<dbReference type="SUPFAM" id="SSF52540">
    <property type="entry name" value="P-loop containing nucleoside triphosphate hydrolases"/>
    <property type="match status" value="2"/>
</dbReference>
<keyword evidence="10" id="KW-1185">Reference proteome</keyword>
<feature type="domain" description="Helicase ATP-binding" evidence="8">
    <location>
        <begin position="18"/>
        <end position="294"/>
    </location>
</feature>
<dbReference type="InterPro" id="IPR011545">
    <property type="entry name" value="DEAD/DEAH_box_helicase_dom"/>
</dbReference>
<dbReference type="RefSeq" id="WP_085444816.1">
    <property type="nucleotide sequence ID" value="NZ_LVJN01000020.1"/>
</dbReference>
<keyword evidence="1" id="KW-0411">Iron-sulfur</keyword>
<keyword evidence="4" id="KW-0378">Hydrolase</keyword>
<keyword evidence="1" id="KW-0004">4Fe-4S</keyword>
<evidence type="ECO:0000259" key="8">
    <source>
        <dbReference type="PROSITE" id="PS51193"/>
    </source>
</evidence>
<keyword evidence="1" id="KW-0408">Iron</keyword>
<dbReference type="Pfam" id="PF00270">
    <property type="entry name" value="DEAD"/>
    <property type="match status" value="1"/>
</dbReference>
<dbReference type="EMBL" id="LVJN01000020">
    <property type="protein sequence ID" value="OSM02336.1"/>
    <property type="molecule type" value="Genomic_DNA"/>
</dbReference>
<keyword evidence="2" id="KW-0547">Nucleotide-binding</keyword>
<protein>
    <submittedName>
        <fullName evidence="9">Putative helicase c2</fullName>
    </submittedName>
</protein>
<keyword evidence="3" id="KW-0227">DNA damage</keyword>
<dbReference type="PROSITE" id="PS51193">
    <property type="entry name" value="HELICASE_ATP_BIND_2"/>
    <property type="match status" value="1"/>
</dbReference>
<dbReference type="Pfam" id="PF13307">
    <property type="entry name" value="Helicase_C_2"/>
    <property type="match status" value="1"/>
</dbReference>
<gene>
    <name evidence="9" type="ORF">MAIT1_02462</name>
</gene>
<dbReference type="InterPro" id="IPR045028">
    <property type="entry name" value="DinG/Rad3-like"/>
</dbReference>
<comment type="similarity">
    <text evidence="7">Belongs to the helicase family. DinG subfamily.</text>
</comment>
<dbReference type="OrthoDB" id="9805194at2"/>
<dbReference type="GO" id="GO:0003678">
    <property type="term" value="F:DNA helicase activity"/>
    <property type="evidence" value="ECO:0007669"/>
    <property type="project" value="InterPro"/>
</dbReference>
<dbReference type="SMART" id="SM00491">
    <property type="entry name" value="HELICc2"/>
    <property type="match status" value="1"/>
</dbReference>
<evidence type="ECO:0000256" key="7">
    <source>
        <dbReference type="ARBA" id="ARBA00038058"/>
    </source>
</evidence>
<keyword evidence="1" id="KW-0479">Metal-binding</keyword>
<evidence type="ECO:0000313" key="10">
    <source>
        <dbReference type="Proteomes" id="UP000194003"/>
    </source>
</evidence>
<proteinExistence type="inferred from homology"/>
<dbReference type="PANTHER" id="PTHR11472:SF34">
    <property type="entry name" value="REGULATOR OF TELOMERE ELONGATION HELICASE 1"/>
    <property type="match status" value="1"/>
</dbReference>
<evidence type="ECO:0000256" key="3">
    <source>
        <dbReference type="ARBA" id="ARBA00022763"/>
    </source>
</evidence>
<dbReference type="InterPro" id="IPR006555">
    <property type="entry name" value="ATP-dep_Helicase_C"/>
</dbReference>
<dbReference type="STRING" id="1434232.MAIT1_02462"/>
<dbReference type="GO" id="GO:0005524">
    <property type="term" value="F:ATP binding"/>
    <property type="evidence" value="ECO:0007669"/>
    <property type="project" value="UniProtKB-KW"/>
</dbReference>
<keyword evidence="6" id="KW-0234">DNA repair</keyword>
<dbReference type="GO" id="GO:0016818">
    <property type="term" value="F:hydrolase activity, acting on acid anhydrides, in phosphorus-containing anhydrides"/>
    <property type="evidence" value="ECO:0007669"/>
    <property type="project" value="InterPro"/>
</dbReference>
<keyword evidence="5" id="KW-0067">ATP-binding</keyword>
<evidence type="ECO:0000256" key="1">
    <source>
        <dbReference type="ARBA" id="ARBA00022485"/>
    </source>
</evidence>
<sequence length="670" mass="73868">MSDALESRIDELFGPDGPLARAHPGYEPRAAQARMGLRVAQACADDGLLLLEAGTGTGKTIGYLLPLLAEGLKVVVSTATKALQDQIFEKDIPLLRRALQRPFSAATLKGRANYLCLHRYRQFNQAPYPMNAEERMMMRAVEGWAAETLTGDRDELYDLPERNRIWSEISIQGDNCLGGQCPDYMDCYLIQARARAREAELVVVNHHLFFADLAVKEGGFGEILPNYRIVVFDEAHQIPEVVTRFFGLEVSNYKLRELARDARREFEEVGMDDPEPLMALGGLEDAAAQLRSAFPQENHRAALGAADLEREPGRALIATENALSIFLDRLEPHRPRSAGIAACGRRAEALITAAGVIRTLDDPTRVYWFETRGKGVFLQASPIHVGDTLRGTLYPKVRSAVFASATLTTAEGESGFDYFLNQLGLDPEITVRENLPPVFDFANQSLLYLPRRLPEPTAPQFPQLALRELRELILASRGRALCLFTSYRMLEMAREALEGNIPYRLMTQGDAPKRALLEAFAADPHSVLLGTGTFWEGVDVPGEALSLVVIDRLPFASPGDPLTAARNRHIESQGGNAFAQLSIPQAILTLKQGIGRLLRSTKDRGVMAILDTRITRKGYGKRFIKGLPPARIVQDFSDVAEFFDAEFAAQAAVQPSVDQPAPDPAAEPVP</sequence>
<dbReference type="GO" id="GO:0006281">
    <property type="term" value="P:DNA repair"/>
    <property type="evidence" value="ECO:0007669"/>
    <property type="project" value="UniProtKB-KW"/>
</dbReference>
<name>A0A1Y2K3W2_9PROT</name>
<evidence type="ECO:0000313" key="9">
    <source>
        <dbReference type="EMBL" id="OSM02336.1"/>
    </source>
</evidence>
<evidence type="ECO:0000256" key="6">
    <source>
        <dbReference type="ARBA" id="ARBA00023204"/>
    </source>
</evidence>
<evidence type="ECO:0000256" key="4">
    <source>
        <dbReference type="ARBA" id="ARBA00022801"/>
    </source>
</evidence>
<evidence type="ECO:0000256" key="2">
    <source>
        <dbReference type="ARBA" id="ARBA00022741"/>
    </source>
</evidence>
<dbReference type="InterPro" id="IPR027417">
    <property type="entry name" value="P-loop_NTPase"/>
</dbReference>
<dbReference type="SMART" id="SM00488">
    <property type="entry name" value="DEXDc2"/>
    <property type="match status" value="1"/>
</dbReference>
<comment type="caution">
    <text evidence="9">The sequence shown here is derived from an EMBL/GenBank/DDBJ whole genome shotgun (WGS) entry which is preliminary data.</text>
</comment>
<keyword evidence="9" id="KW-0347">Helicase</keyword>